<dbReference type="InterPro" id="IPR010131">
    <property type="entry name" value="MdtP/NodT-like"/>
</dbReference>
<keyword evidence="4" id="KW-1185">Reference proteome</keyword>
<keyword evidence="2" id="KW-0732">Signal</keyword>
<gene>
    <name evidence="3" type="ORF">GCM10010909_32870</name>
</gene>
<evidence type="ECO:0000256" key="1">
    <source>
        <dbReference type="ARBA" id="ARBA00007613"/>
    </source>
</evidence>
<organism evidence="3 4">
    <name type="scientific">Acidocella aquatica</name>
    <dbReference type="NCBI Taxonomy" id="1922313"/>
    <lineage>
        <taxon>Bacteria</taxon>
        <taxon>Pseudomonadati</taxon>
        <taxon>Pseudomonadota</taxon>
        <taxon>Alphaproteobacteria</taxon>
        <taxon>Acetobacterales</taxon>
        <taxon>Acidocellaceae</taxon>
        <taxon>Acidocella</taxon>
    </lineage>
</organism>
<dbReference type="PROSITE" id="PS51257">
    <property type="entry name" value="PROKAR_LIPOPROTEIN"/>
    <property type="match status" value="1"/>
</dbReference>
<feature type="chain" id="PRO_5045949986" description="Transporter" evidence="2">
    <location>
        <begin position="26"/>
        <end position="449"/>
    </location>
</feature>
<name>A0ABQ6A9L3_9PROT</name>
<comment type="caution">
    <text evidence="3">The sequence shown here is derived from an EMBL/GenBank/DDBJ whole genome shotgun (WGS) entry which is preliminary data.</text>
</comment>
<dbReference type="PANTHER" id="PTHR30203">
    <property type="entry name" value="OUTER MEMBRANE CATION EFFLUX PROTEIN"/>
    <property type="match status" value="1"/>
</dbReference>
<sequence length="449" mass="45646">MPKLMKPRAVWLLPLALAGCTMYHAAPLSLKPPLQTSVAGLNRNLPDGTAVQLGMPLSARNVAALAVLNDPDLVAARAAHGVAQADLLSAGLLPDPVISGGFAALISGPGSAPSITGSLMQDVSALITYSANVRAAKAGVAQVDADILWQEWQVASAAEQLCILIQGDNETLDSLRADQNALTAVNTSTSNATASGNLTIAQSSSSLAALATTATALNNARQTLAQDQDALDALLDLQPGVVIDIKAGPVDQIDPALANEAIATLASRRPDLIALRYGYQQADARLRAAILTQFLPVTVGAAGGSDTSKVVSIGPQVSLTLPLFNRNRGGIASATATRAQLAAQFNASLASAQGSAAALLMEIGLLQSQSTAAAQAADVASGIAANAHTAFVNGNLDALSAVSLQTASADRRREAIALRVQLLTARLSLATLLGIGLPPVATTDLEPAQ</sequence>
<evidence type="ECO:0000256" key="2">
    <source>
        <dbReference type="SAM" id="SignalP"/>
    </source>
</evidence>
<evidence type="ECO:0000313" key="4">
    <source>
        <dbReference type="Proteomes" id="UP001156641"/>
    </source>
</evidence>
<evidence type="ECO:0008006" key="5">
    <source>
        <dbReference type="Google" id="ProtNLM"/>
    </source>
</evidence>
<proteinExistence type="inferred from homology"/>
<feature type="signal peptide" evidence="2">
    <location>
        <begin position="1"/>
        <end position="25"/>
    </location>
</feature>
<accession>A0ABQ6A9L3</accession>
<protein>
    <recommendedName>
        <fullName evidence="5">Transporter</fullName>
    </recommendedName>
</protein>
<dbReference type="EMBL" id="BSOS01000090">
    <property type="protein sequence ID" value="GLR68606.1"/>
    <property type="molecule type" value="Genomic_DNA"/>
</dbReference>
<dbReference type="InterPro" id="IPR003423">
    <property type="entry name" value="OMP_efflux"/>
</dbReference>
<dbReference type="Proteomes" id="UP001156641">
    <property type="component" value="Unassembled WGS sequence"/>
</dbReference>
<comment type="similarity">
    <text evidence="1">Belongs to the outer membrane factor (OMF) (TC 1.B.17) family.</text>
</comment>
<reference evidence="4" key="1">
    <citation type="journal article" date="2019" name="Int. J. Syst. Evol. Microbiol.">
        <title>The Global Catalogue of Microorganisms (GCM) 10K type strain sequencing project: providing services to taxonomists for standard genome sequencing and annotation.</title>
        <authorList>
            <consortium name="The Broad Institute Genomics Platform"/>
            <consortium name="The Broad Institute Genome Sequencing Center for Infectious Disease"/>
            <person name="Wu L."/>
            <person name="Ma J."/>
        </authorList>
    </citation>
    <scope>NUCLEOTIDE SEQUENCE [LARGE SCALE GENOMIC DNA]</scope>
    <source>
        <strain evidence="4">NBRC 112502</strain>
    </source>
</reference>
<dbReference type="Gene3D" id="1.20.1600.10">
    <property type="entry name" value="Outer membrane efflux proteins (OEP)"/>
    <property type="match status" value="1"/>
</dbReference>
<evidence type="ECO:0000313" key="3">
    <source>
        <dbReference type="EMBL" id="GLR68606.1"/>
    </source>
</evidence>
<dbReference type="Pfam" id="PF02321">
    <property type="entry name" value="OEP"/>
    <property type="match status" value="1"/>
</dbReference>
<dbReference type="SUPFAM" id="SSF56954">
    <property type="entry name" value="Outer membrane efflux proteins (OEP)"/>
    <property type="match status" value="1"/>
</dbReference>